<evidence type="ECO:0000313" key="3">
    <source>
        <dbReference type="Proteomes" id="UP001141336"/>
    </source>
</evidence>
<keyword evidence="3" id="KW-1185">Reference proteome</keyword>
<dbReference type="EMBL" id="JAPTGC010000001">
    <property type="protein sequence ID" value="MCZ0861754.1"/>
    <property type="molecule type" value="Genomic_DNA"/>
</dbReference>
<protein>
    <recommendedName>
        <fullName evidence="4">Transglutaminase-like domain-containing protein</fullName>
    </recommendedName>
</protein>
<evidence type="ECO:0008006" key="4">
    <source>
        <dbReference type="Google" id="ProtNLM"/>
    </source>
</evidence>
<evidence type="ECO:0000256" key="1">
    <source>
        <dbReference type="SAM" id="Phobius"/>
    </source>
</evidence>
<dbReference type="Gene3D" id="3.10.620.30">
    <property type="match status" value="1"/>
</dbReference>
<reference evidence="2" key="1">
    <citation type="submission" date="2022-12" db="EMBL/GenBank/DDBJ databases">
        <title>Isolation and characterisation of novel Methanocorpusculum spp. from native Australian herbivores indicates the genus is ancestrally host-associated.</title>
        <authorList>
            <person name="Volmer J.G."/>
            <person name="Soo R.M."/>
            <person name="Evans P.N."/>
            <person name="Hoedt E.C."/>
            <person name="Astorga Alsina A.L."/>
            <person name="Woodcroft B.J."/>
            <person name="Tyson G.W."/>
            <person name="Hugenholtz P."/>
            <person name="Morrison M."/>
        </authorList>
    </citation>
    <scope>NUCLEOTIDE SEQUENCE</scope>
    <source>
        <strain evidence="2">CW153</strain>
    </source>
</reference>
<keyword evidence="1" id="KW-1133">Transmembrane helix</keyword>
<organism evidence="2 3">
    <name type="scientific">Methanocorpusculum vombati</name>
    <dbReference type="NCBI Taxonomy" id="3002864"/>
    <lineage>
        <taxon>Archaea</taxon>
        <taxon>Methanobacteriati</taxon>
        <taxon>Methanobacteriota</taxon>
        <taxon>Stenosarchaea group</taxon>
        <taxon>Methanomicrobia</taxon>
        <taxon>Methanomicrobiales</taxon>
        <taxon>Methanocorpusculaceae</taxon>
        <taxon>Methanocorpusculum</taxon>
    </lineage>
</organism>
<name>A0ABT4IK39_9EURY</name>
<proteinExistence type="predicted"/>
<dbReference type="RefSeq" id="WP_268921934.1">
    <property type="nucleotide sequence ID" value="NZ_JAPTGC010000001.1"/>
</dbReference>
<dbReference type="Proteomes" id="UP001141336">
    <property type="component" value="Unassembled WGS sequence"/>
</dbReference>
<gene>
    <name evidence="2" type="ORF">O0S09_00600</name>
</gene>
<keyword evidence="1" id="KW-0812">Transmembrane</keyword>
<accession>A0ABT4IK39</accession>
<sequence length="460" mass="50301">MTFKLDKKLFTWIIIAMIVLIAVMGALVAFKYFGGPAIFLPEPAPTPLPGGTTEEETGPWGDKSYTWQYNGADHTLNVYIAKDIYKKYQYGISGTLLPENLTDYIVTAGDGGVIADAADQIKRIATLQGFTGDADIVGLVLSFAQAVPYQTDAETGHSSAYPRTPAVMLAEQTGDSADHAILAAALLKELGYGCALLSYPPTEDRLSIIPDAVALGLISDDDRLRPVYTAALANTSTTLPVAPFWTVDTSTKGIPVAAYNGITPEIFPDASFWTGKHYTPSDGKYPALNLTDTLLLKESGNLTFSPRDWQQNVSAYYADSWYPSGTAWKMQDKWQLYQQFVTVEDVPATLYTPWGTAVHNATVPWRLVYQITEMDDDAKKDMTPYSDVRIAVYSYSEQTGTADLIKVFGWQGLYGADKYRTVGPFSPGSYVIAVFVRNAGVDITLQYHGKEHAPVYTGGI</sequence>
<evidence type="ECO:0000313" key="2">
    <source>
        <dbReference type="EMBL" id="MCZ0861754.1"/>
    </source>
</evidence>
<keyword evidence="1" id="KW-0472">Membrane</keyword>
<comment type="caution">
    <text evidence="2">The sequence shown here is derived from an EMBL/GenBank/DDBJ whole genome shotgun (WGS) entry which is preliminary data.</text>
</comment>
<feature type="transmembrane region" description="Helical" evidence="1">
    <location>
        <begin position="12"/>
        <end position="33"/>
    </location>
</feature>